<evidence type="ECO:0000313" key="3">
    <source>
        <dbReference type="Proteomes" id="UP000182284"/>
    </source>
</evidence>
<accession>A0A1G7HVH1</accession>
<organism evidence="2 3">
    <name type="scientific">Celeribacter baekdonensis</name>
    <dbReference type="NCBI Taxonomy" id="875171"/>
    <lineage>
        <taxon>Bacteria</taxon>
        <taxon>Pseudomonadati</taxon>
        <taxon>Pseudomonadota</taxon>
        <taxon>Alphaproteobacteria</taxon>
        <taxon>Rhodobacterales</taxon>
        <taxon>Roseobacteraceae</taxon>
        <taxon>Celeribacter</taxon>
    </lineage>
</organism>
<dbReference type="Gene3D" id="3.30.70.2660">
    <property type="match status" value="1"/>
</dbReference>
<dbReference type="Proteomes" id="UP000182284">
    <property type="component" value="Unassembled WGS sequence"/>
</dbReference>
<evidence type="ECO:0000256" key="1">
    <source>
        <dbReference type="ARBA" id="ARBA00023118"/>
    </source>
</evidence>
<reference evidence="2 3" key="1">
    <citation type="submission" date="2016-10" db="EMBL/GenBank/DDBJ databases">
        <authorList>
            <person name="de Groot N.N."/>
        </authorList>
    </citation>
    <scope>NUCLEOTIDE SEQUENCE [LARGE SCALE GENOMIC DNA]</scope>
    <source>
        <strain evidence="2 3">DSM 27375</strain>
    </source>
</reference>
<dbReference type="EMBL" id="FNBL01000002">
    <property type="protein sequence ID" value="SDF04472.1"/>
    <property type="molecule type" value="Genomic_DNA"/>
</dbReference>
<dbReference type="GO" id="GO:0003723">
    <property type="term" value="F:RNA binding"/>
    <property type="evidence" value="ECO:0007669"/>
    <property type="project" value="InterPro"/>
</dbReference>
<dbReference type="CDD" id="cd09645">
    <property type="entry name" value="Cas5_I-E"/>
    <property type="match status" value="1"/>
</dbReference>
<dbReference type="Pfam" id="PF09704">
    <property type="entry name" value="Cas_Cas5d"/>
    <property type="match status" value="1"/>
</dbReference>
<gene>
    <name evidence="2" type="ORF">SAMN04488117_10293</name>
</gene>
<proteinExistence type="predicted"/>
<dbReference type="NCBIfam" id="TIGR01868">
    <property type="entry name" value="casD_Cas5e"/>
    <property type="match status" value="1"/>
</dbReference>
<dbReference type="RefSeq" id="WP_074641711.1">
    <property type="nucleotide sequence ID" value="NZ_FNBL01000002.1"/>
</dbReference>
<keyword evidence="1" id="KW-0051">Antiviral defense</keyword>
<dbReference type="InterPro" id="IPR013422">
    <property type="entry name" value="CRISPR-assoc_prot_Cas5_N"/>
</dbReference>
<dbReference type="InterPro" id="IPR021124">
    <property type="entry name" value="CRISPR-assoc_prot_Cas5"/>
</dbReference>
<evidence type="ECO:0000313" key="2">
    <source>
        <dbReference type="EMBL" id="SDF04472.1"/>
    </source>
</evidence>
<dbReference type="InterPro" id="IPR010147">
    <property type="entry name" value="CRISPR-assoc_prot_CasD"/>
</dbReference>
<name>A0A1G7HVH1_9RHOB</name>
<protein>
    <submittedName>
        <fullName evidence="2">CRISPR system Cascade subunit CasD</fullName>
    </submittedName>
</protein>
<dbReference type="NCBIfam" id="TIGR02593">
    <property type="entry name" value="CRISPR_cas5"/>
    <property type="match status" value="1"/>
</dbReference>
<dbReference type="GO" id="GO:0043571">
    <property type="term" value="P:maintenance of CRISPR repeat elements"/>
    <property type="evidence" value="ECO:0007669"/>
    <property type="project" value="InterPro"/>
</dbReference>
<dbReference type="GO" id="GO:0051607">
    <property type="term" value="P:defense response to virus"/>
    <property type="evidence" value="ECO:0007669"/>
    <property type="project" value="UniProtKB-KW"/>
</dbReference>
<dbReference type="AlphaFoldDB" id="A0A1G7HVH1"/>
<sequence>MTEYLIFQLIASIGAMGEFGGHDRRGSLGLPGRSAVIGTLGAALGRRRDQDFSDLEAFGVAVASFGRTGHLRDYHTVQTVPSAAVKAPQSRPQALRDAQRTGKLNTVLTSRDYRTDCVFGVAIWGEKLPALAAALKHPVFQSFLGRKSCPLSAPFDPQMLSAENPAQALAHLRLPPWVGARKMVEIVADAGTDLGAPARVETRHDRAIDRTMWHFEQGRYGVAHPDIHAQEVPS</sequence>